<feature type="chain" id="PRO_5035748388" evidence="1">
    <location>
        <begin position="21"/>
        <end position="327"/>
    </location>
</feature>
<evidence type="ECO:0000313" key="2">
    <source>
        <dbReference type="EMBL" id="KAG0568526.1"/>
    </source>
</evidence>
<reference evidence="2 3" key="1">
    <citation type="submission" date="2020-06" db="EMBL/GenBank/DDBJ databases">
        <title>WGS assembly of Ceratodon purpureus strain R40.</title>
        <authorList>
            <person name="Carey S.B."/>
            <person name="Jenkins J."/>
            <person name="Shu S."/>
            <person name="Lovell J.T."/>
            <person name="Sreedasyam A."/>
            <person name="Maumus F."/>
            <person name="Tiley G.P."/>
            <person name="Fernandez-Pozo N."/>
            <person name="Barry K."/>
            <person name="Chen C."/>
            <person name="Wang M."/>
            <person name="Lipzen A."/>
            <person name="Daum C."/>
            <person name="Saski C.A."/>
            <person name="Payton A.C."/>
            <person name="Mcbreen J.C."/>
            <person name="Conrad R.E."/>
            <person name="Kollar L.M."/>
            <person name="Olsson S."/>
            <person name="Huttunen S."/>
            <person name="Landis J.B."/>
            <person name="Wickett N.J."/>
            <person name="Johnson M.G."/>
            <person name="Rensing S.A."/>
            <person name="Grimwood J."/>
            <person name="Schmutz J."/>
            <person name="Mcdaniel S.F."/>
        </authorList>
    </citation>
    <scope>NUCLEOTIDE SEQUENCE [LARGE SCALE GENOMIC DNA]</scope>
    <source>
        <strain evidence="2 3">R40</strain>
    </source>
</reference>
<comment type="caution">
    <text evidence="2">The sequence shown here is derived from an EMBL/GenBank/DDBJ whole genome shotgun (WGS) entry which is preliminary data.</text>
</comment>
<name>A0A8T0H9D3_CERPU</name>
<dbReference type="EMBL" id="CM026427">
    <property type="protein sequence ID" value="KAG0568526.1"/>
    <property type="molecule type" value="Genomic_DNA"/>
</dbReference>
<organism evidence="2 3">
    <name type="scientific">Ceratodon purpureus</name>
    <name type="common">Fire moss</name>
    <name type="synonym">Dicranum purpureum</name>
    <dbReference type="NCBI Taxonomy" id="3225"/>
    <lineage>
        <taxon>Eukaryota</taxon>
        <taxon>Viridiplantae</taxon>
        <taxon>Streptophyta</taxon>
        <taxon>Embryophyta</taxon>
        <taxon>Bryophyta</taxon>
        <taxon>Bryophytina</taxon>
        <taxon>Bryopsida</taxon>
        <taxon>Dicranidae</taxon>
        <taxon>Pseudoditrichales</taxon>
        <taxon>Ditrichaceae</taxon>
        <taxon>Ceratodon</taxon>
    </lineage>
</organism>
<proteinExistence type="predicted"/>
<dbReference type="AlphaFoldDB" id="A0A8T0H9D3"/>
<accession>A0A8T0H9D3</accession>
<dbReference type="Proteomes" id="UP000822688">
    <property type="component" value="Chromosome 6"/>
</dbReference>
<gene>
    <name evidence="2" type="ORF">KC19_6G025700</name>
</gene>
<sequence>MRLAAHIYLVFHLHFQAMGSFERYPDGSTRQDVVHNHSQILGHFNSVLTLPNSVINTEQTDSLYTSEAPDSILNNGRDQSHNSGGEVLENSEFQGIQMWPTYPGIHSENLDLQGNLSLEYMSHETIRNVDVISDMGAFAESLLLSDCSYGSALELDDGCSLLSAFSSDSVPVPDSTYTPGPSMVSTPESMLERSCRTSFVAKKQIDMLKEVLKGKVNRKRKRSVESNRNPCEIRISKKIPRDGKYLKEKAWLGTFVTLAQKGRALDVGKYFLCTKKKKTFFDPKSEATLSAFKDLQALPLTELVKSVTKLAKHYGSEALVHLRVQVF</sequence>
<keyword evidence="3" id="KW-1185">Reference proteome</keyword>
<evidence type="ECO:0000313" key="3">
    <source>
        <dbReference type="Proteomes" id="UP000822688"/>
    </source>
</evidence>
<evidence type="ECO:0000256" key="1">
    <source>
        <dbReference type="SAM" id="SignalP"/>
    </source>
</evidence>
<feature type="signal peptide" evidence="1">
    <location>
        <begin position="1"/>
        <end position="20"/>
    </location>
</feature>
<keyword evidence="1" id="KW-0732">Signal</keyword>
<protein>
    <submittedName>
        <fullName evidence="2">Uncharacterized protein</fullName>
    </submittedName>
</protein>